<dbReference type="AlphaFoldDB" id="A0A2P2NG64"/>
<sequence length="86" mass="9267">MSRQCCCYGAIRPILPWPPSLPLHGLGRAANPHIHVNPVRNCWQYSPTSSRTFPASASISRGSVVVVVAVVVVWGFVDSNPVRGEG</sequence>
<name>A0A2P2NG64_RHIMU</name>
<keyword evidence="1" id="KW-0812">Transmembrane</keyword>
<evidence type="ECO:0000256" key="1">
    <source>
        <dbReference type="SAM" id="Phobius"/>
    </source>
</evidence>
<protein>
    <submittedName>
        <fullName evidence="2">Uncharacterized protein</fullName>
    </submittedName>
</protein>
<keyword evidence="1" id="KW-1133">Transmembrane helix</keyword>
<feature type="transmembrane region" description="Helical" evidence="1">
    <location>
        <begin position="59"/>
        <end position="77"/>
    </location>
</feature>
<accession>A0A2P2NG64</accession>
<dbReference type="EMBL" id="GGEC01060998">
    <property type="protein sequence ID" value="MBX41482.1"/>
    <property type="molecule type" value="Transcribed_RNA"/>
</dbReference>
<keyword evidence="1" id="KW-0472">Membrane</keyword>
<reference evidence="2" key="1">
    <citation type="submission" date="2018-02" db="EMBL/GenBank/DDBJ databases">
        <title>Rhizophora mucronata_Transcriptome.</title>
        <authorList>
            <person name="Meera S.P."/>
            <person name="Sreeshan A."/>
            <person name="Augustine A."/>
        </authorList>
    </citation>
    <scope>NUCLEOTIDE SEQUENCE</scope>
    <source>
        <tissue evidence="2">Leaf</tissue>
    </source>
</reference>
<organism evidence="2">
    <name type="scientific">Rhizophora mucronata</name>
    <name type="common">Asiatic mangrove</name>
    <dbReference type="NCBI Taxonomy" id="61149"/>
    <lineage>
        <taxon>Eukaryota</taxon>
        <taxon>Viridiplantae</taxon>
        <taxon>Streptophyta</taxon>
        <taxon>Embryophyta</taxon>
        <taxon>Tracheophyta</taxon>
        <taxon>Spermatophyta</taxon>
        <taxon>Magnoliopsida</taxon>
        <taxon>eudicotyledons</taxon>
        <taxon>Gunneridae</taxon>
        <taxon>Pentapetalae</taxon>
        <taxon>rosids</taxon>
        <taxon>fabids</taxon>
        <taxon>Malpighiales</taxon>
        <taxon>Rhizophoraceae</taxon>
        <taxon>Rhizophora</taxon>
    </lineage>
</organism>
<evidence type="ECO:0000313" key="2">
    <source>
        <dbReference type="EMBL" id="MBX41482.1"/>
    </source>
</evidence>
<proteinExistence type="predicted"/>